<dbReference type="RefSeq" id="WP_344547570.1">
    <property type="nucleotide sequence ID" value="NZ_BAAATD010000014.1"/>
</dbReference>
<accession>A0ABP6D0H2</accession>
<reference evidence="6" key="1">
    <citation type="journal article" date="2019" name="Int. J. Syst. Evol. Microbiol.">
        <title>The Global Catalogue of Microorganisms (GCM) 10K type strain sequencing project: providing services to taxonomists for standard genome sequencing and annotation.</title>
        <authorList>
            <consortium name="The Broad Institute Genomics Platform"/>
            <consortium name="The Broad Institute Genome Sequencing Center for Infectious Disease"/>
            <person name="Wu L."/>
            <person name="Ma J."/>
        </authorList>
    </citation>
    <scope>NUCLEOTIDE SEQUENCE [LARGE SCALE GENOMIC DNA]</scope>
    <source>
        <strain evidence="6">JCM 6833</strain>
    </source>
</reference>
<dbReference type="Gene3D" id="1.10.10.10">
    <property type="entry name" value="Winged helix-like DNA-binding domain superfamily/Winged helix DNA-binding domain"/>
    <property type="match status" value="1"/>
</dbReference>
<dbReference type="SUPFAM" id="SSF46785">
    <property type="entry name" value="Winged helix' DNA-binding domain"/>
    <property type="match status" value="1"/>
</dbReference>
<dbReference type="PANTHER" id="PTHR33204">
    <property type="entry name" value="TRANSCRIPTIONAL REGULATOR, MARR FAMILY"/>
    <property type="match status" value="1"/>
</dbReference>
<comment type="caution">
    <text evidence="5">The sequence shown here is derived from an EMBL/GenBank/DDBJ whole genome shotgun (WGS) entry which is preliminary data.</text>
</comment>
<dbReference type="InterPro" id="IPR029229">
    <property type="entry name" value="Alkyl_sulf_C"/>
</dbReference>
<evidence type="ECO:0000313" key="5">
    <source>
        <dbReference type="EMBL" id="GAA2629248.1"/>
    </source>
</evidence>
<feature type="domain" description="HTH hxlR-type" evidence="4">
    <location>
        <begin position="11"/>
        <end position="109"/>
    </location>
</feature>
<dbReference type="Proteomes" id="UP001501509">
    <property type="component" value="Unassembled WGS sequence"/>
</dbReference>
<dbReference type="Pfam" id="PF14864">
    <property type="entry name" value="Alkyl_sulf_C"/>
    <property type="match status" value="1"/>
</dbReference>
<dbReference type="InterPro" id="IPR036390">
    <property type="entry name" value="WH_DNA-bd_sf"/>
</dbReference>
<proteinExistence type="predicted"/>
<dbReference type="EMBL" id="BAAATD010000014">
    <property type="protein sequence ID" value="GAA2629248.1"/>
    <property type="molecule type" value="Genomic_DNA"/>
</dbReference>
<dbReference type="InterPro" id="IPR002577">
    <property type="entry name" value="HTH_HxlR"/>
</dbReference>
<dbReference type="InterPro" id="IPR011991">
    <property type="entry name" value="ArsR-like_HTH"/>
</dbReference>
<gene>
    <name evidence="5" type="ORF">GCM10010411_78480</name>
</gene>
<keyword evidence="2" id="KW-0238">DNA-binding</keyword>
<keyword evidence="1" id="KW-0805">Transcription regulation</keyword>
<dbReference type="InterPro" id="IPR036388">
    <property type="entry name" value="WH-like_DNA-bd_sf"/>
</dbReference>
<dbReference type="CDD" id="cd00090">
    <property type="entry name" value="HTH_ARSR"/>
    <property type="match status" value="1"/>
</dbReference>
<protein>
    <submittedName>
        <fullName evidence="5">Winged helix-turn-helix transcriptional regulator</fullName>
    </submittedName>
</protein>
<evidence type="ECO:0000256" key="2">
    <source>
        <dbReference type="ARBA" id="ARBA00023125"/>
    </source>
</evidence>
<evidence type="ECO:0000256" key="1">
    <source>
        <dbReference type="ARBA" id="ARBA00023015"/>
    </source>
</evidence>
<sequence length="225" mass="24514">MTGKRKYADGCATSHALDLVGERWALPIARELLLGAKRFTDLRTGLPGASPNVLSQRLRELEEAGVVRRRTLPPPAASRVYELTEWGRELEPVIIALARWGSRSPFLDPEAEMSTDSLLLALRTLFNPHAAEALVARLSLHLGDDVYNLDVSGKTFEVTRGPNSPADLTITTDSATLSALIWGDRTLTDTQKTGDLTLEGDPATAERFFALFPLPPTAARPDTTP</sequence>
<organism evidence="5 6">
    <name type="scientific">Actinomadura fulvescens</name>
    <dbReference type="NCBI Taxonomy" id="46160"/>
    <lineage>
        <taxon>Bacteria</taxon>
        <taxon>Bacillati</taxon>
        <taxon>Actinomycetota</taxon>
        <taxon>Actinomycetes</taxon>
        <taxon>Streptosporangiales</taxon>
        <taxon>Thermomonosporaceae</taxon>
        <taxon>Actinomadura</taxon>
    </lineage>
</organism>
<dbReference type="InterPro" id="IPR036527">
    <property type="entry name" value="SCP2_sterol-bd_dom_sf"/>
</dbReference>
<dbReference type="PANTHER" id="PTHR33204:SF18">
    <property type="entry name" value="TRANSCRIPTIONAL REGULATORY PROTEIN"/>
    <property type="match status" value="1"/>
</dbReference>
<dbReference type="Pfam" id="PF01638">
    <property type="entry name" value="HxlR"/>
    <property type="match status" value="1"/>
</dbReference>
<dbReference type="PROSITE" id="PS51118">
    <property type="entry name" value="HTH_HXLR"/>
    <property type="match status" value="1"/>
</dbReference>
<evidence type="ECO:0000259" key="4">
    <source>
        <dbReference type="PROSITE" id="PS51118"/>
    </source>
</evidence>
<keyword evidence="3" id="KW-0804">Transcription</keyword>
<keyword evidence="6" id="KW-1185">Reference proteome</keyword>
<name>A0ABP6D0H2_9ACTN</name>
<evidence type="ECO:0000313" key="6">
    <source>
        <dbReference type="Proteomes" id="UP001501509"/>
    </source>
</evidence>
<dbReference type="Gene3D" id="3.30.1050.10">
    <property type="entry name" value="SCP2 sterol-binding domain"/>
    <property type="match status" value="1"/>
</dbReference>
<evidence type="ECO:0000256" key="3">
    <source>
        <dbReference type="ARBA" id="ARBA00023163"/>
    </source>
</evidence>
<dbReference type="SUPFAM" id="SSF55718">
    <property type="entry name" value="SCP-like"/>
    <property type="match status" value="1"/>
</dbReference>